<proteinExistence type="predicted"/>
<sequence>MRLLISLLLAAYFPFASATTETDIQKNVTAFYAFYLHEINHDVSPDNIIKMEQMNKWVSATLLKRMDEIYTMPEQELLMADYFTYAQDAFPGWEKTINVSPASPDGQSMKLDVWLGQQNSEHAHLQVWTRKENGNWKIWRVVDAGDNIEQKLY</sequence>
<gene>
    <name evidence="3" type="ORF">GA0061071_1227</name>
</gene>
<evidence type="ECO:0000259" key="2">
    <source>
        <dbReference type="Pfam" id="PF12883"/>
    </source>
</evidence>
<keyword evidence="4" id="KW-1185">Reference proteome</keyword>
<accession>A0A1C4EBT2</accession>
<evidence type="ECO:0000313" key="3">
    <source>
        <dbReference type="EMBL" id="SCC41069.1"/>
    </source>
</evidence>
<feature type="signal peptide" evidence="1">
    <location>
        <begin position="1"/>
        <end position="18"/>
    </location>
</feature>
<dbReference type="InterPro" id="IPR024289">
    <property type="entry name" value="DUF3828"/>
</dbReference>
<protein>
    <recommendedName>
        <fullName evidence="2">DUF3828 domain-containing protein</fullName>
    </recommendedName>
</protein>
<dbReference type="Proteomes" id="UP000198975">
    <property type="component" value="Unassembled WGS sequence"/>
</dbReference>
<dbReference type="EMBL" id="FMAY01000022">
    <property type="protein sequence ID" value="SCC41069.1"/>
    <property type="molecule type" value="Genomic_DNA"/>
</dbReference>
<dbReference type="Pfam" id="PF12883">
    <property type="entry name" value="DUF3828"/>
    <property type="match status" value="1"/>
</dbReference>
<dbReference type="OrthoDB" id="6623212at2"/>
<keyword evidence="1" id="KW-0732">Signal</keyword>
<organism evidence="3 4">
    <name type="scientific">Kosakonia oryzendophytica</name>
    <dbReference type="NCBI Taxonomy" id="1005665"/>
    <lineage>
        <taxon>Bacteria</taxon>
        <taxon>Pseudomonadati</taxon>
        <taxon>Pseudomonadota</taxon>
        <taxon>Gammaproteobacteria</taxon>
        <taxon>Enterobacterales</taxon>
        <taxon>Enterobacteriaceae</taxon>
        <taxon>Kosakonia</taxon>
    </lineage>
</organism>
<evidence type="ECO:0000256" key="1">
    <source>
        <dbReference type="SAM" id="SignalP"/>
    </source>
</evidence>
<feature type="domain" description="DUF3828" evidence="2">
    <location>
        <begin position="25"/>
        <end position="144"/>
    </location>
</feature>
<reference evidence="4" key="1">
    <citation type="submission" date="2016-08" db="EMBL/GenBank/DDBJ databases">
        <authorList>
            <person name="Varghese N."/>
            <person name="Submissions Spin"/>
        </authorList>
    </citation>
    <scope>NUCLEOTIDE SEQUENCE [LARGE SCALE GENOMIC DNA]</scope>
    <source>
        <strain evidence="4">REICA_082</strain>
    </source>
</reference>
<dbReference type="RefSeq" id="WP_088236492.1">
    <property type="nucleotide sequence ID" value="NZ_FMAY01000022.1"/>
</dbReference>
<dbReference type="AlphaFoldDB" id="A0A1C4EBT2"/>
<feature type="chain" id="PRO_5008691048" description="DUF3828 domain-containing protein" evidence="1">
    <location>
        <begin position="19"/>
        <end position="153"/>
    </location>
</feature>
<evidence type="ECO:0000313" key="4">
    <source>
        <dbReference type="Proteomes" id="UP000198975"/>
    </source>
</evidence>
<dbReference type="Gene3D" id="3.10.450.50">
    <property type="match status" value="1"/>
</dbReference>
<name>A0A1C4EBT2_9ENTR</name>